<protein>
    <recommendedName>
        <fullName evidence="3">Glycosyltransferase</fullName>
    </recommendedName>
</protein>
<dbReference type="Gene3D" id="3.40.50.20">
    <property type="match status" value="1"/>
</dbReference>
<evidence type="ECO:0008006" key="3">
    <source>
        <dbReference type="Google" id="ProtNLM"/>
    </source>
</evidence>
<organism evidence="1 2">
    <name type="scientific">Gordonia malaquae NBRC 108250</name>
    <dbReference type="NCBI Taxonomy" id="1223542"/>
    <lineage>
        <taxon>Bacteria</taxon>
        <taxon>Bacillati</taxon>
        <taxon>Actinomycetota</taxon>
        <taxon>Actinomycetes</taxon>
        <taxon>Mycobacteriales</taxon>
        <taxon>Gordoniaceae</taxon>
        <taxon>Gordonia</taxon>
    </lineage>
</organism>
<accession>M3UV73</accession>
<gene>
    <name evidence="1" type="ORF">GM1_009_00250</name>
</gene>
<dbReference type="EMBL" id="BAOP01000009">
    <property type="protein sequence ID" value="GAC79412.1"/>
    <property type="molecule type" value="Genomic_DNA"/>
</dbReference>
<feature type="non-terminal residue" evidence="1">
    <location>
        <position position="97"/>
    </location>
</feature>
<comment type="caution">
    <text evidence="1">The sequence shown here is derived from an EMBL/GenBank/DDBJ whole genome shotgun (WGS) entry which is preliminary data.</text>
</comment>
<keyword evidence="2" id="KW-1185">Reference proteome</keyword>
<evidence type="ECO:0000313" key="1">
    <source>
        <dbReference type="EMBL" id="GAC79412.1"/>
    </source>
</evidence>
<proteinExistence type="predicted"/>
<sequence>MASGTSRHVLITFARSFLTLNLARLMAAAGHRVTVVDSLAVGVSRYSNAVSGFHKVPPPKFAPQEYCRELAAIVEREKVDIVIPIHEETDILAMMAG</sequence>
<evidence type="ECO:0000313" key="2">
    <source>
        <dbReference type="Proteomes" id="UP000035009"/>
    </source>
</evidence>
<dbReference type="eggNOG" id="COG0189">
    <property type="taxonomic scope" value="Bacteria"/>
</dbReference>
<dbReference type="AlphaFoldDB" id="M3UV73"/>
<dbReference type="Proteomes" id="UP000035009">
    <property type="component" value="Unassembled WGS sequence"/>
</dbReference>
<reference evidence="1 2" key="1">
    <citation type="submission" date="2013-02" db="EMBL/GenBank/DDBJ databases">
        <title>Whole genome shotgun sequence of Gordonia malaquae NBRC 108250.</title>
        <authorList>
            <person name="Yoshida I."/>
            <person name="Hosoyama A."/>
            <person name="Tsuchikane K."/>
            <person name="Ando Y."/>
            <person name="Baba S."/>
            <person name="Ohji S."/>
            <person name="Hamada M."/>
            <person name="Tamura T."/>
            <person name="Yamazoe A."/>
            <person name="Yamazaki S."/>
            <person name="Fujita N."/>
        </authorList>
    </citation>
    <scope>NUCLEOTIDE SEQUENCE [LARGE SCALE GENOMIC DNA]</scope>
    <source>
        <strain evidence="1 2">NBRC 108250</strain>
    </source>
</reference>
<name>M3UV73_GORML</name>